<evidence type="ECO:0000313" key="3">
    <source>
        <dbReference type="Proteomes" id="UP001384579"/>
    </source>
</evidence>
<proteinExistence type="predicted"/>
<dbReference type="EMBL" id="JBBLXS010000027">
    <property type="protein sequence ID" value="MEK0183954.1"/>
    <property type="molecule type" value="Genomic_DNA"/>
</dbReference>
<dbReference type="Gene3D" id="3.30.870.10">
    <property type="entry name" value="Endonuclease Chain A"/>
    <property type="match status" value="1"/>
</dbReference>
<evidence type="ECO:0000313" key="2">
    <source>
        <dbReference type="EMBL" id="MEK0183954.1"/>
    </source>
</evidence>
<protein>
    <submittedName>
        <fullName evidence="2">Phospholipase D-like domain-containing protein</fullName>
    </submittedName>
</protein>
<dbReference type="InterPro" id="IPR025202">
    <property type="entry name" value="PLD-like_dom"/>
</dbReference>
<feature type="domain" description="PLD phosphodiesterase" evidence="1">
    <location>
        <begin position="104"/>
        <end position="131"/>
    </location>
</feature>
<organism evidence="2 3">
    <name type="scientific">Microcoleus anatoxicus PTRS2</name>
    <dbReference type="NCBI Taxonomy" id="2705321"/>
    <lineage>
        <taxon>Bacteria</taxon>
        <taxon>Bacillati</taxon>
        <taxon>Cyanobacteriota</taxon>
        <taxon>Cyanophyceae</taxon>
        <taxon>Oscillatoriophycideae</taxon>
        <taxon>Oscillatoriales</taxon>
        <taxon>Microcoleaceae</taxon>
        <taxon>Microcoleus</taxon>
        <taxon>Microcoleus anatoxicus</taxon>
    </lineage>
</organism>
<dbReference type="Proteomes" id="UP001384579">
    <property type="component" value="Unassembled WGS sequence"/>
</dbReference>
<dbReference type="CDD" id="cd00138">
    <property type="entry name" value="PLDc_SF"/>
    <property type="match status" value="1"/>
</dbReference>
<dbReference type="Pfam" id="PF13091">
    <property type="entry name" value="PLDc_2"/>
    <property type="match status" value="1"/>
</dbReference>
<dbReference type="PROSITE" id="PS50035">
    <property type="entry name" value="PLD"/>
    <property type="match status" value="1"/>
</dbReference>
<reference evidence="2 3" key="1">
    <citation type="journal article" date="2020" name="Harmful Algae">
        <title>Molecular and morphological characterization of a novel dihydroanatoxin-a producing Microcoleus species (cyanobacteria) from the Russian River, California, USA.</title>
        <authorList>
            <person name="Conklin K.Y."/>
            <person name="Stancheva R."/>
            <person name="Otten T.G."/>
            <person name="Fadness R."/>
            <person name="Boyer G.L."/>
            <person name="Read B."/>
            <person name="Zhang X."/>
            <person name="Sheath R.G."/>
        </authorList>
    </citation>
    <scope>NUCLEOTIDE SEQUENCE [LARGE SCALE GENOMIC DNA]</scope>
    <source>
        <strain evidence="2 3">PTRS2</strain>
    </source>
</reference>
<name>A0ABU8YHV7_9CYAN</name>
<comment type="caution">
    <text evidence="2">The sequence shown here is derived from an EMBL/GenBank/DDBJ whole genome shotgun (WGS) entry which is preliminary data.</text>
</comment>
<dbReference type="RefSeq" id="WP_340541233.1">
    <property type="nucleotide sequence ID" value="NZ_JBBLXS010000027.1"/>
</dbReference>
<sequence>MNDNVKHIERLGSIASRLRQYKPDYSPINGLLEGLNQAQNFVHFTTFGTCKEILGYLKYAAQKVKVRGIVSIPSNQENWLLPELENYKNEAPNLEIRIVRSSNWQQLPHQKLLVIDGLVAFTGGANLTLTGWRKASRGYDRVEVITDLDKVIELHNRLFSPRWAELSNYGDTIAIGNELIDDNAA</sequence>
<dbReference type="SUPFAM" id="SSF56024">
    <property type="entry name" value="Phospholipase D/nuclease"/>
    <property type="match status" value="1"/>
</dbReference>
<accession>A0ABU8YHV7</accession>
<gene>
    <name evidence="2" type="ORF">WMG39_03725</name>
</gene>
<evidence type="ECO:0000259" key="1">
    <source>
        <dbReference type="PROSITE" id="PS50035"/>
    </source>
</evidence>
<dbReference type="InterPro" id="IPR001736">
    <property type="entry name" value="PLipase_D/transphosphatidylase"/>
</dbReference>
<keyword evidence="3" id="KW-1185">Reference proteome</keyword>